<sequence>MRRPAPRGETCAPHTGPMSDEQGIGERVLQAALAQAKATFGDRLVAAYRLGSLAHGGFSPQVSDVDLGLILGTLEPGDAAASAAIGAHVAADIDAPSARRVSIFYSTWPDLRHGTGAGRFPLVDQLDLRRDGQLLCGVDGREGVPRPTPDDLVVEGARFIVDRLTDPARDALLTDPRALVAAGVREASKAVLFPVRFLVTVETGQVAANPQAAAHIAATRTGPVADVTQAALCWRERGLRDPDDAAALLAAGLPPLYAQLAAGYDARLTQLGHPHLAQAITAWVTRLWPASTDR</sequence>
<evidence type="ECO:0000313" key="3">
    <source>
        <dbReference type="Proteomes" id="UP000008366"/>
    </source>
</evidence>
<gene>
    <name evidence="2" type="ORF">KILIM_026_00400</name>
</gene>
<protein>
    <recommendedName>
        <fullName evidence="4">Polymerase nucleotidyl transferase domain-containing protein</fullName>
    </recommendedName>
</protein>
<dbReference type="Proteomes" id="UP000008366">
    <property type="component" value="Unassembled WGS sequence"/>
</dbReference>
<name>K6XAB7_9MICO</name>
<reference evidence="2 3" key="1">
    <citation type="submission" date="2012-08" db="EMBL/GenBank/DDBJ databases">
        <title>Whole genome shotgun sequence of Kineosphaera limosa NBRC 100340.</title>
        <authorList>
            <person name="Yoshida I."/>
            <person name="Isaki S."/>
            <person name="Hosoyama A."/>
            <person name="Tsuchikane K."/>
            <person name="Katsumata H."/>
            <person name="Ando Y."/>
            <person name="Ohji S."/>
            <person name="Hamada M."/>
            <person name="Tamura T."/>
            <person name="Yamazoe A."/>
            <person name="Yamazaki S."/>
            <person name="Fujita N."/>
        </authorList>
    </citation>
    <scope>NUCLEOTIDE SEQUENCE [LARGE SCALE GENOMIC DNA]</scope>
    <source>
        <strain evidence="2 3">NBRC 100340</strain>
    </source>
</reference>
<evidence type="ECO:0008006" key="4">
    <source>
        <dbReference type="Google" id="ProtNLM"/>
    </source>
</evidence>
<comment type="caution">
    <text evidence="2">The sequence shown here is derived from an EMBL/GenBank/DDBJ whole genome shotgun (WGS) entry which is preliminary data.</text>
</comment>
<dbReference type="AlphaFoldDB" id="K6XAB7"/>
<proteinExistence type="predicted"/>
<organism evidence="2 3">
    <name type="scientific">Kineosphaera limosa NBRC 100340</name>
    <dbReference type="NCBI Taxonomy" id="1184609"/>
    <lineage>
        <taxon>Bacteria</taxon>
        <taxon>Bacillati</taxon>
        <taxon>Actinomycetota</taxon>
        <taxon>Actinomycetes</taxon>
        <taxon>Micrococcales</taxon>
        <taxon>Dermatophilaceae</taxon>
        <taxon>Kineosphaera</taxon>
    </lineage>
</organism>
<feature type="region of interest" description="Disordered" evidence="1">
    <location>
        <begin position="1"/>
        <end position="21"/>
    </location>
</feature>
<accession>K6XAB7</accession>
<evidence type="ECO:0000313" key="2">
    <source>
        <dbReference type="EMBL" id="GAB95769.1"/>
    </source>
</evidence>
<dbReference type="eggNOG" id="ENOG5030VTJ">
    <property type="taxonomic scope" value="Bacteria"/>
</dbReference>
<evidence type="ECO:0000256" key="1">
    <source>
        <dbReference type="SAM" id="MobiDB-lite"/>
    </source>
</evidence>
<keyword evidence="3" id="KW-1185">Reference proteome</keyword>
<dbReference type="EMBL" id="BAHD01000026">
    <property type="protein sequence ID" value="GAB95769.1"/>
    <property type="molecule type" value="Genomic_DNA"/>
</dbReference>